<evidence type="ECO:0000256" key="2">
    <source>
        <dbReference type="SAM" id="MobiDB-lite"/>
    </source>
</evidence>
<dbReference type="InterPro" id="IPR005113">
    <property type="entry name" value="uDENN_dom"/>
</dbReference>
<keyword evidence="1" id="KW-0853">WD repeat</keyword>
<feature type="domain" description="UDENN" evidence="3">
    <location>
        <begin position="121"/>
        <end position="556"/>
    </location>
</feature>
<dbReference type="Pfam" id="PF03456">
    <property type="entry name" value="uDENN"/>
    <property type="match status" value="1"/>
</dbReference>
<evidence type="ECO:0000259" key="3">
    <source>
        <dbReference type="PROSITE" id="PS50211"/>
    </source>
</evidence>
<dbReference type="SMART" id="SM00799">
    <property type="entry name" value="DENN"/>
    <property type="match status" value="1"/>
</dbReference>
<dbReference type="STRING" id="225164.V3ZP28"/>
<reference evidence="4 5" key="1">
    <citation type="journal article" date="2013" name="Nature">
        <title>Insights into bilaterian evolution from three spiralian genomes.</title>
        <authorList>
            <person name="Simakov O."/>
            <person name="Marletaz F."/>
            <person name="Cho S.J."/>
            <person name="Edsinger-Gonzales E."/>
            <person name="Havlak P."/>
            <person name="Hellsten U."/>
            <person name="Kuo D.H."/>
            <person name="Larsson T."/>
            <person name="Lv J."/>
            <person name="Arendt D."/>
            <person name="Savage R."/>
            <person name="Osoegawa K."/>
            <person name="de Jong P."/>
            <person name="Grimwood J."/>
            <person name="Chapman J.A."/>
            <person name="Shapiro H."/>
            <person name="Aerts A."/>
            <person name="Otillar R.P."/>
            <person name="Terry A.Y."/>
            <person name="Boore J.L."/>
            <person name="Grigoriev I.V."/>
            <person name="Lindberg D.R."/>
            <person name="Seaver E.C."/>
            <person name="Weisblat D.A."/>
            <person name="Putnam N.H."/>
            <person name="Rokhsar D.S."/>
        </authorList>
    </citation>
    <scope>NUCLEOTIDE SEQUENCE [LARGE SCALE GENOMIC DNA]</scope>
</reference>
<name>V3ZP28_LOTGI</name>
<dbReference type="InterPro" id="IPR015943">
    <property type="entry name" value="WD40/YVTN_repeat-like_dom_sf"/>
</dbReference>
<dbReference type="InterPro" id="IPR011044">
    <property type="entry name" value="Quino_amine_DH_bsu"/>
</dbReference>
<dbReference type="EMBL" id="KB203188">
    <property type="protein sequence ID" value="ESO86082.1"/>
    <property type="molecule type" value="Genomic_DNA"/>
</dbReference>
<dbReference type="Pfam" id="PF02141">
    <property type="entry name" value="DENN"/>
    <property type="match status" value="1"/>
</dbReference>
<dbReference type="SMART" id="SM00320">
    <property type="entry name" value="WD40"/>
    <property type="match status" value="3"/>
</dbReference>
<dbReference type="Pfam" id="PF22494">
    <property type="entry name" value="choice_anch_I"/>
    <property type="match status" value="1"/>
</dbReference>
<gene>
    <name evidence="4" type="ORF">LOTGIDRAFT_235654</name>
</gene>
<keyword evidence="5" id="KW-1185">Reference proteome</keyword>
<sequence>MSVKRISKILKSESLYNGLVDITLVLGIDENTGLIPVEETDKFSSKEVYDNLYYQDFEAPVLSAITSSKAYYFHPKLREDPKYPPTHDTSHNTDVAESQNVLFRARAKSLGSKGRKRRSGYASRSFSSHPDSKRLSTKRTLTVPAPDLPISDEVLNSITTFCFPDNAKAYRHKPENEVHFLVLTDISGRKSYATCLTFYKPFIVWQDTEYNIHLDLDTTTKHEEKSDLLCYLPQCCVLISKHPYYWALKECLSCLVDHIERDVEEMYTFLKDLTYVLCMTPVPPSGNVQIEFILYNLTVTLPPAYRPDKPVVNMPLHYVFLIFDVEEVLKIITAMLTEEKLCFVSSSYALLTIVMESFRYFILPFEWRFTYVPILSQSALDFLEAIGAFMMGCHSKHLNVVKQINDIVVVNIDEGTVSINVVINDQEPTSDTMCQRLTIMPRAPATIFKQGCISRKFQRELSEVSKPFCTNYKSERSQAMKMIQKFNGDISFACLELMVNLFRGIMDHIKIRATYFNHEGFLESVPSECREFYKKILPSSMFKAFLQDRFSEKVDYWSETELKSRPVAKRMSLTSVTKAREPRSRALLTTVNSSSYKFCLYIDRSRKPVSKQVSVACLPIFNRQEYKTLFLPSFNNINTYVRQCIQLLTTQIEESQDYTARNSYRYLRAMFLSAAGNYPQSLDDLFNLQSGFSSLQPKDLIRGMLDELSEKEKKELYKQKGYERQIEQILDNKDYVTRQQIKTNIHPPDHDLFFDEFLDAVALRDMATDYEISSALFTALKTSKFVDQLTFEMFDKCYQENKKICLECLDNFEADDIDHEDILRVSSLMKMNDRTGRIALTNKRLFFLKDGSNSFIELIKLHDVAKIEKTQLSSFLKAIDAISIQNETGSIKFTIWLKEDRNWWFLLIQEMICGRLVSIATKDHSVTHQASQNVLLIDAVIRSGLFEQSAHFNRLGESAESLCYYTKYVADGRHILPEPTLTVLQKRVDPNQLERQRTTVETLLYTPGFVTPAGEEHAPRLWCGLGDRKIRIFDASTFLLETNYVTTKKNVISLASVDDNHVWAGASGIYIIETDTLTTSKTLSDHKDLVCSIYLSQDKKSVFSGSLDGVIIKWEISSLKPIQVIHLEGKVWLHSLRLADNKLWCGTWSGIQVFDESGKWLSKLDYSCMADVQPDQEIACFEITPNQLWAGLRRKGVVLVWDRQTTNCDHTIQVCKRGITTMVLSNEKMWIGTKEWEIHVYTLEKRTLWKKLVGHTDAIRSMCRAEDRYVMSGSCSKMILRLTLLAVLVSGIVGRSYFTKLGYLRLPYQVTPNIDFKLFGDTVHETAYDSTNSIVYIVGKYIFSSMGEEKGGRGSKLLHVIDISNLNTPVRLMSYEFKVGDGVPQDVEVCGSRLAVSLTSDISVFEGHVQFFDLYNSASNSLNYRNKITVGVQPENIEFTPDCKTLLVANEGSPGVDHLKRYVDPEGSISLINFDLSGNAIEKFIDFNNFNLREDIRLPGRAIPTAVLPERSTVAQELEPETITAVDNNYAYVTFQENDAIGRINIKSVAADQLVVLPTKEWINYGMDASDKDGGVHLRNYPIYSHRLPDAVKSIKIKKKNYLITADEGTMTSYTQDSHGFNFNHAARGHHLASANSFDTISIDNATLIAQLGQDSRLGRLHISQIDGISKFTGKIDKVHTFGGRGFSIWDATSYNLLFDSGDHLERASSVNPYYPVFNTDIVDPDQNSAESLKDTVSDDMGPEVEAIDVRSDNGNNYVVVSAGNTGTLYLYTFNTTSSGVNVFYEHIYRRGDATELYAEAYNKNNAGDLYISDVRIIKSNEHPSNRTVVMVASKATGSISFYRIDQNGQPSTPLN</sequence>
<dbReference type="HOGENOM" id="CLU_236764_0_0_1"/>
<dbReference type="InterPro" id="IPR005112">
    <property type="entry name" value="dDENN_dom"/>
</dbReference>
<dbReference type="Gene3D" id="2.130.10.10">
    <property type="entry name" value="YVTN repeat-like/Quinoprotein amine dehydrogenase"/>
    <property type="match status" value="2"/>
</dbReference>
<dbReference type="InterPro" id="IPR055188">
    <property type="entry name" value="Choice_anch_I"/>
</dbReference>
<evidence type="ECO:0000256" key="1">
    <source>
        <dbReference type="PROSITE-ProRule" id="PRU00221"/>
    </source>
</evidence>
<feature type="region of interest" description="Disordered" evidence="2">
    <location>
        <begin position="108"/>
        <end position="138"/>
    </location>
</feature>
<dbReference type="CTD" id="20249919"/>
<dbReference type="PANTHER" id="PTHR46928:SF1">
    <property type="entry name" value="MESENCHYME-SPECIFIC CELL SURFACE GLYCOPROTEIN"/>
    <property type="match status" value="1"/>
</dbReference>
<dbReference type="RefSeq" id="XP_009063327.1">
    <property type="nucleotide sequence ID" value="XM_009065079.1"/>
</dbReference>
<dbReference type="Proteomes" id="UP000030746">
    <property type="component" value="Unassembled WGS sequence"/>
</dbReference>
<dbReference type="PANTHER" id="PTHR46928">
    <property type="entry name" value="MESENCHYME-SPECIFIC CELL SURFACE GLYCOPROTEIN"/>
    <property type="match status" value="1"/>
</dbReference>
<dbReference type="InterPro" id="IPR001194">
    <property type="entry name" value="cDENN_dom"/>
</dbReference>
<dbReference type="InterPro" id="IPR057977">
    <property type="entry name" value="TPR_DENND3"/>
</dbReference>
<dbReference type="KEGG" id="lgi:LOTGIDRAFT_235654"/>
<organism evidence="4 5">
    <name type="scientific">Lottia gigantea</name>
    <name type="common">Giant owl limpet</name>
    <dbReference type="NCBI Taxonomy" id="225164"/>
    <lineage>
        <taxon>Eukaryota</taxon>
        <taxon>Metazoa</taxon>
        <taxon>Spiralia</taxon>
        <taxon>Lophotrochozoa</taxon>
        <taxon>Mollusca</taxon>
        <taxon>Gastropoda</taxon>
        <taxon>Patellogastropoda</taxon>
        <taxon>Lottioidea</taxon>
        <taxon>Lottiidae</taxon>
        <taxon>Lottia</taxon>
    </lineage>
</organism>
<dbReference type="SUPFAM" id="SSF50978">
    <property type="entry name" value="WD40 repeat-like"/>
    <property type="match status" value="1"/>
</dbReference>
<dbReference type="Pfam" id="PF25570">
    <property type="entry name" value="TPR_DENND3"/>
    <property type="match status" value="1"/>
</dbReference>
<dbReference type="Gene3D" id="3.40.50.11500">
    <property type="match status" value="1"/>
</dbReference>
<dbReference type="Gene3D" id="3.30.450.200">
    <property type="match status" value="1"/>
</dbReference>
<dbReference type="InterPro" id="IPR052956">
    <property type="entry name" value="Mesenchyme-surface_protein"/>
</dbReference>
<dbReference type="InterPro" id="IPR043153">
    <property type="entry name" value="DENN_C"/>
</dbReference>
<dbReference type="InterPro" id="IPR037516">
    <property type="entry name" value="Tripartite_DENN"/>
</dbReference>
<accession>V3ZP28</accession>
<evidence type="ECO:0000313" key="5">
    <source>
        <dbReference type="Proteomes" id="UP000030746"/>
    </source>
</evidence>
<dbReference type="SMART" id="SM00801">
    <property type="entry name" value="dDENN"/>
    <property type="match status" value="1"/>
</dbReference>
<dbReference type="PROSITE" id="PS50082">
    <property type="entry name" value="WD_REPEATS_2"/>
    <property type="match status" value="1"/>
</dbReference>
<dbReference type="GeneID" id="20249919"/>
<dbReference type="InterPro" id="IPR036322">
    <property type="entry name" value="WD40_repeat_dom_sf"/>
</dbReference>
<feature type="repeat" description="WD" evidence="1">
    <location>
        <begin position="1083"/>
        <end position="1124"/>
    </location>
</feature>
<evidence type="ECO:0000313" key="4">
    <source>
        <dbReference type="EMBL" id="ESO86082.1"/>
    </source>
</evidence>
<dbReference type="OMA" id="CSRDSIM"/>
<dbReference type="InterPro" id="IPR001680">
    <property type="entry name" value="WD40_rpt"/>
</dbReference>
<dbReference type="PROSITE" id="PS50211">
    <property type="entry name" value="DENN"/>
    <property type="match status" value="1"/>
</dbReference>
<proteinExistence type="predicted"/>
<dbReference type="OrthoDB" id="6019893at2759"/>
<dbReference type="SUPFAM" id="SSF50969">
    <property type="entry name" value="YVTN repeat-like/Quinoprotein amine dehydrogenase"/>
    <property type="match status" value="1"/>
</dbReference>
<protein>
    <recommendedName>
        <fullName evidence="3">UDENN domain-containing protein</fullName>
    </recommendedName>
</protein>